<evidence type="ECO:0000256" key="1">
    <source>
        <dbReference type="PROSITE-ProRule" id="PRU00103"/>
    </source>
</evidence>
<reference evidence="3 4" key="1">
    <citation type="submission" date="2024-10" db="EMBL/GenBank/DDBJ databases">
        <title>Updated reference genomes for cyclostephanoid diatoms.</title>
        <authorList>
            <person name="Roberts W.R."/>
            <person name="Alverson A.J."/>
        </authorList>
    </citation>
    <scope>NUCLEOTIDE SEQUENCE [LARGE SCALE GENOMIC DNA]</scope>
    <source>
        <strain evidence="3 4">AJA232-27</strain>
    </source>
</reference>
<dbReference type="Proteomes" id="UP001530293">
    <property type="component" value="Unassembled WGS sequence"/>
</dbReference>
<name>A0ABD3M3L8_9STRA</name>
<feature type="region of interest" description="Disordered" evidence="2">
    <location>
        <begin position="251"/>
        <end position="285"/>
    </location>
</feature>
<comment type="caution">
    <text evidence="3">The sequence shown here is derived from an EMBL/GenBank/DDBJ whole genome shotgun (WGS) entry which is preliminary data.</text>
</comment>
<dbReference type="PROSITE" id="PS50077">
    <property type="entry name" value="HEAT_REPEAT"/>
    <property type="match status" value="1"/>
</dbReference>
<dbReference type="InterPro" id="IPR011989">
    <property type="entry name" value="ARM-like"/>
</dbReference>
<sequence>MAPPTSDFKKRPKAKVGKRAPAKLNATDTAFKTASVAVRSQDQSLQKSKHIIKQDDAASSTSAAAKLELASSRGNALSTLQTSLRHHAPAVRASGLKGIRDAVQSLSSLEATLGTTILEANLPSLLPNMCRCWLDEDDDVRSLAIKLFGDIIKQLSSSSASEQSDLKCLAPFVPILGAYASSALNSLDRDIRKDGASIVGILASSDPSPSYSTIVSSPNEEGELSAMSREVGKHIYSFIPPLERLLLSMSLGRRDNHNGGSKEGGAKKRRRDENGNKQPTGSSLTAKDSTLLSVKFLLYASLVAEKNVISSGRNSGSTSRRLAPSLTVSGECTFTSGGSAHANSLFLFREGDSSANVSFTPIRSIFDLPSVPTDETIDDDTDKPVEEYSLNGLSSSTQGDTSIFEKIQVLNSLLETLRVKFVELTHSGRKPTTGKDGLLLPSADLDALDTLVQTMRFIHQHYLIHQSRAVGLHLPKISTDGNQRQAKKRGTKATSATKEIGECIVMYQTIVQKTSKLLLETFPISPMDGKSASRYELTNAGICSALAEFGGGEGRLSEDCMKQNSSQWIVAVFSYILPRLDSATDMEDDSAGEVATNMLLMVLDKLLLPHSFHRGSDGHELVPSYLLDSSLKRQELLEAFGVAFFPQLAFPSTIVNEEQKKSSIFASSVSDAVEQKIYELASTAVGKTAAMLLVTLITQAGDLSIALIDDEMNLYEKRTVLLLQMSSVLPLYIKSWGGRLPTETGRVLSALIAIVRQWSAPSTGPLHDDVKKPIDRSLNDLCFGLRSLSDALFTSNKKISSIFESQPEQVQKLAVGLIGMMGYPSEALTRSLSKICSKPYDRRAGPGGDSYIGSDMRVFIMEVMHSLRRTLPMPSYLKFLIDSSGINHATGSLERVGSTTNSLTDAVFCYDRSIEQLSRFLITSCGQATTKVLPMILPILQSWLLPPTSVTDDIVKQLVQARAATSILAAFAWDGVLAYGVARGKSDVIPPEFLRLDDAFDQILVDSFINQLELSARLWSISGDGFMDDPIEHFLARLLGPVTILLRYCRGMLEKFVVRTSCRIVQESKDNSAAERSSNNEVTAMEDVSSNKVNVAGVLVKSVLLVLKSKYPASIAKLVRSDAGLSDNLMSAAADIEKAVSKGHLAHVGSKLVHQLKTLQR</sequence>
<feature type="repeat" description="HEAT" evidence="1">
    <location>
        <begin position="125"/>
        <end position="163"/>
    </location>
</feature>
<dbReference type="PANTHER" id="PTHR16056">
    <property type="entry name" value="REGULATOR OF MICROTUBULE DYNAMICS PROTEIN"/>
    <property type="match status" value="1"/>
</dbReference>
<dbReference type="Gene3D" id="1.25.10.10">
    <property type="entry name" value="Leucine-rich Repeat Variant"/>
    <property type="match status" value="1"/>
</dbReference>
<evidence type="ECO:0000256" key="2">
    <source>
        <dbReference type="SAM" id="MobiDB-lite"/>
    </source>
</evidence>
<organism evidence="3 4">
    <name type="scientific">Discostella pseudostelligera</name>
    <dbReference type="NCBI Taxonomy" id="259834"/>
    <lineage>
        <taxon>Eukaryota</taxon>
        <taxon>Sar</taxon>
        <taxon>Stramenopiles</taxon>
        <taxon>Ochrophyta</taxon>
        <taxon>Bacillariophyta</taxon>
        <taxon>Coscinodiscophyceae</taxon>
        <taxon>Thalassiosirophycidae</taxon>
        <taxon>Stephanodiscales</taxon>
        <taxon>Stephanodiscaceae</taxon>
        <taxon>Discostella</taxon>
    </lineage>
</organism>
<dbReference type="SUPFAM" id="SSF48371">
    <property type="entry name" value="ARM repeat"/>
    <property type="match status" value="2"/>
</dbReference>
<keyword evidence="4" id="KW-1185">Reference proteome</keyword>
<dbReference type="InterPro" id="IPR021133">
    <property type="entry name" value="HEAT_type_2"/>
</dbReference>
<dbReference type="AlphaFoldDB" id="A0ABD3M3L8"/>
<feature type="region of interest" description="Disordered" evidence="2">
    <location>
        <begin position="1"/>
        <end position="22"/>
    </location>
</feature>
<feature type="compositionally biased region" description="Polar residues" evidence="2">
    <location>
        <begin position="276"/>
        <end position="285"/>
    </location>
</feature>
<gene>
    <name evidence="3" type="ORF">ACHAWU_008338</name>
</gene>
<protein>
    <recommendedName>
        <fullName evidence="5">Pre-rRNA-processing protein Ipi1 N-terminal domain-containing protein</fullName>
    </recommendedName>
</protein>
<feature type="compositionally biased region" description="Basic residues" evidence="2">
    <location>
        <begin position="10"/>
        <end position="21"/>
    </location>
</feature>
<evidence type="ECO:0000313" key="3">
    <source>
        <dbReference type="EMBL" id="KAL3758584.1"/>
    </source>
</evidence>
<dbReference type="EMBL" id="JALLBG020000228">
    <property type="protein sequence ID" value="KAL3758584.1"/>
    <property type="molecule type" value="Genomic_DNA"/>
</dbReference>
<dbReference type="InterPro" id="IPR016024">
    <property type="entry name" value="ARM-type_fold"/>
</dbReference>
<evidence type="ECO:0008006" key="5">
    <source>
        <dbReference type="Google" id="ProtNLM"/>
    </source>
</evidence>
<evidence type="ECO:0000313" key="4">
    <source>
        <dbReference type="Proteomes" id="UP001530293"/>
    </source>
</evidence>
<proteinExistence type="predicted"/>
<accession>A0ABD3M3L8</accession>
<dbReference type="PANTHER" id="PTHR16056:SF2">
    <property type="entry name" value="TESTIS-EXPRESSED PROTEIN 10"/>
    <property type="match status" value="1"/>
</dbReference>